<protein>
    <submittedName>
        <fullName evidence="4">Excinuclease ABC subunit B</fullName>
    </submittedName>
</protein>
<dbReference type="PANTHER" id="PTHR24029">
    <property type="entry name" value="UVRABC SYSTEM PROTEIN B"/>
    <property type="match status" value="1"/>
</dbReference>
<dbReference type="InterPro" id="IPR004807">
    <property type="entry name" value="UvrB"/>
</dbReference>
<evidence type="ECO:0000256" key="1">
    <source>
        <dbReference type="ARBA" id="ARBA00023236"/>
    </source>
</evidence>
<keyword evidence="2" id="KW-0175">Coiled coil</keyword>
<dbReference type="EMBL" id="BBML01000004">
    <property type="protein sequence ID" value="GAK97078.1"/>
    <property type="molecule type" value="Genomic_DNA"/>
</dbReference>
<dbReference type="GO" id="GO:0005524">
    <property type="term" value="F:ATP binding"/>
    <property type="evidence" value="ECO:0007669"/>
    <property type="project" value="InterPro"/>
</dbReference>
<accession>A0A090Q5Q4</accession>
<dbReference type="InterPro" id="IPR024759">
    <property type="entry name" value="UvrB_YAD/RRR_dom"/>
</dbReference>
<dbReference type="eggNOG" id="COG0556">
    <property type="taxonomic scope" value="Bacteria"/>
</dbReference>
<evidence type="ECO:0000259" key="3">
    <source>
        <dbReference type="PROSITE" id="PS50151"/>
    </source>
</evidence>
<name>A0A090Q5Q4_9FLAO</name>
<keyword evidence="1" id="KW-0742">SOS response</keyword>
<evidence type="ECO:0000313" key="4">
    <source>
        <dbReference type="EMBL" id="GAK97078.1"/>
    </source>
</evidence>
<dbReference type="SUPFAM" id="SSF46600">
    <property type="entry name" value="C-terminal UvrC-binding domain of UvrB"/>
    <property type="match status" value="1"/>
</dbReference>
<dbReference type="GO" id="GO:0006289">
    <property type="term" value="P:nucleotide-excision repair"/>
    <property type="evidence" value="ECO:0007669"/>
    <property type="project" value="InterPro"/>
</dbReference>
<organism evidence="4 5">
    <name type="scientific">Nonlabens tegetincola</name>
    <dbReference type="NCBI Taxonomy" id="323273"/>
    <lineage>
        <taxon>Bacteria</taxon>
        <taxon>Pseudomonadati</taxon>
        <taxon>Bacteroidota</taxon>
        <taxon>Flavobacteriia</taxon>
        <taxon>Flavobacteriales</taxon>
        <taxon>Flavobacteriaceae</taxon>
        <taxon>Nonlabens</taxon>
    </lineage>
</organism>
<dbReference type="Proteomes" id="UP000029221">
    <property type="component" value="Unassembled WGS sequence"/>
</dbReference>
<dbReference type="PROSITE" id="PS50151">
    <property type="entry name" value="UVR"/>
    <property type="match status" value="1"/>
</dbReference>
<comment type="caution">
    <text evidence="4">The sequence shown here is derived from an EMBL/GenBank/DDBJ whole genome shotgun (WGS) entry which is preliminary data.</text>
</comment>
<keyword evidence="5" id="KW-1185">Reference proteome</keyword>
<dbReference type="GO" id="GO:0003677">
    <property type="term" value="F:DNA binding"/>
    <property type="evidence" value="ECO:0007669"/>
    <property type="project" value="InterPro"/>
</dbReference>
<dbReference type="PANTHER" id="PTHR24029:SF0">
    <property type="entry name" value="UVRABC SYSTEM PROTEIN B"/>
    <property type="match status" value="1"/>
</dbReference>
<proteinExistence type="predicted"/>
<gene>
    <name evidence="4" type="ORF">JCM19294_584</name>
</gene>
<dbReference type="Pfam" id="PF02151">
    <property type="entry name" value="UVR"/>
    <property type="match status" value="1"/>
</dbReference>
<feature type="coiled-coil region" evidence="2">
    <location>
        <begin position="65"/>
        <end position="92"/>
    </location>
</feature>
<evidence type="ECO:0000313" key="5">
    <source>
        <dbReference type="Proteomes" id="UP000029221"/>
    </source>
</evidence>
<dbReference type="GO" id="GO:0016887">
    <property type="term" value="F:ATP hydrolysis activity"/>
    <property type="evidence" value="ECO:0007669"/>
    <property type="project" value="InterPro"/>
</dbReference>
<dbReference type="Gene3D" id="4.10.860.10">
    <property type="entry name" value="UVR domain"/>
    <property type="match status" value="1"/>
</dbReference>
<keyword evidence="1" id="KW-0227">DNA damage</keyword>
<dbReference type="Pfam" id="PF12344">
    <property type="entry name" value="UvrB"/>
    <property type="match status" value="1"/>
</dbReference>
<evidence type="ECO:0000256" key="2">
    <source>
        <dbReference type="SAM" id="Coils"/>
    </source>
</evidence>
<dbReference type="GO" id="GO:0009380">
    <property type="term" value="C:excinuclease repair complex"/>
    <property type="evidence" value="ECO:0007669"/>
    <property type="project" value="InterPro"/>
</dbReference>
<reference evidence="4" key="1">
    <citation type="journal article" date="2014" name="Genome Announc.">
        <title>Draft Genome Sequences of Marine Flavobacterium Nonlabens Strains NR17, NR24, NR27, NR32, NR33, and Ara13.</title>
        <authorList>
            <person name="Nakanishi M."/>
            <person name="Meirelles P."/>
            <person name="Suzuki R."/>
            <person name="Takatani N."/>
            <person name="Mino S."/>
            <person name="Suda W."/>
            <person name="Oshima K."/>
            <person name="Hattori M."/>
            <person name="Ohkuma M."/>
            <person name="Hosokawa M."/>
            <person name="Miyashita K."/>
            <person name="Thompson F.L."/>
            <person name="Niwa A."/>
            <person name="Sawabe T."/>
            <person name="Sawabe T."/>
        </authorList>
    </citation>
    <scope>NUCLEOTIDE SEQUENCE [LARGE SCALE GENOMIC DNA]</scope>
    <source>
        <strain evidence="4">JCM 19294</strain>
    </source>
</reference>
<feature type="domain" description="UVR" evidence="3">
    <location>
        <begin position="69"/>
        <end position="104"/>
    </location>
</feature>
<dbReference type="InterPro" id="IPR036876">
    <property type="entry name" value="UVR_dom_sf"/>
</dbReference>
<sequence length="107" mass="12366">MQKTIDETEYRRSKQIAYNEENGLTPTAIKKSLDNTIARKNAASYAIEEVLTQQAAEEEAEYLSKEQLDKKVRDTRKAMEKAAKELDFMEAARLRDQLKMYQEKASS</sequence>
<dbReference type="GO" id="GO:0009432">
    <property type="term" value="P:SOS response"/>
    <property type="evidence" value="ECO:0007669"/>
    <property type="project" value="UniProtKB-KW"/>
</dbReference>
<dbReference type="InterPro" id="IPR001943">
    <property type="entry name" value="UVR_dom"/>
</dbReference>
<dbReference type="AlphaFoldDB" id="A0A090Q5Q4"/>